<reference evidence="1 2" key="1">
    <citation type="submission" date="2011-12" db="EMBL/GenBank/DDBJ databases">
        <title>Whole genome shotgun sequence of Arthrobacter globiformis NBRC 12137.</title>
        <authorList>
            <person name="Miyazawa S."/>
            <person name="Hosoyama A."/>
            <person name="Tsuchikane K."/>
            <person name="Katsumata H."/>
            <person name="Yamazaki S."/>
            <person name="Fujita N."/>
        </authorList>
    </citation>
    <scope>NUCLEOTIDE SEQUENCE [LARGE SCALE GENOMIC DNA]</scope>
    <source>
        <strain evidence="1 2">NBRC 12137</strain>
    </source>
</reference>
<accession>H0QN83</accession>
<organism evidence="1 2">
    <name type="scientific">Arthrobacter globiformis (strain ATCC 8010 / DSM 20124 / JCM 1332 / NBRC 12137 / NCIMB 8907 / NRRL B-2979 / 168)</name>
    <dbReference type="NCBI Taxonomy" id="1077972"/>
    <lineage>
        <taxon>Bacteria</taxon>
        <taxon>Bacillati</taxon>
        <taxon>Actinomycetota</taxon>
        <taxon>Actinomycetes</taxon>
        <taxon>Micrococcales</taxon>
        <taxon>Micrococcaceae</taxon>
        <taxon>Arthrobacter</taxon>
    </lineage>
</organism>
<dbReference type="Proteomes" id="UP000003828">
    <property type="component" value="Unassembled WGS sequence"/>
</dbReference>
<protein>
    <submittedName>
        <fullName evidence="1">Putative ABC transporter substrate-binding protein</fullName>
    </submittedName>
</protein>
<dbReference type="STRING" id="1077972.ARGLB_064_00460"/>
<dbReference type="InterPro" id="IPR006059">
    <property type="entry name" value="SBP"/>
</dbReference>
<dbReference type="eggNOG" id="COG1653">
    <property type="taxonomic scope" value="Bacteria"/>
</dbReference>
<proteinExistence type="predicted"/>
<evidence type="ECO:0000313" key="1">
    <source>
        <dbReference type="EMBL" id="GAB14284.1"/>
    </source>
</evidence>
<name>H0QN83_ARTG1</name>
<dbReference type="Pfam" id="PF01547">
    <property type="entry name" value="SBP_bac_1"/>
    <property type="match status" value="1"/>
</dbReference>
<dbReference type="EMBL" id="BAEG01000064">
    <property type="protein sequence ID" value="GAB14284.1"/>
    <property type="molecule type" value="Genomic_DNA"/>
</dbReference>
<dbReference type="PANTHER" id="PTHR43649">
    <property type="entry name" value="ARABINOSE-BINDING PROTEIN-RELATED"/>
    <property type="match status" value="1"/>
</dbReference>
<dbReference type="SUPFAM" id="SSF53850">
    <property type="entry name" value="Periplasmic binding protein-like II"/>
    <property type="match status" value="1"/>
</dbReference>
<sequence>MIPMNDQAKLETNRRRFLQVLGLGASVPLLGGVAACSPGGGGALGGGAGAGGKVTELIMPTAKTPWLDAYRKMAAKYQEQSGIKITLREFPYDGLFTQQTNAVQGNSFPFDIFQIDEFGVGQFYSNGWAQPFDAIDPGFKIDSEVLTYANLPYWDAAKKSSADSGKVMGYPINGNMDLFVYRKDLYDELGLSVPKTWADAIENGRKAVDAGKIRYGYVPRAQAAQSGLSVTYEFMPVFYSHGASWFKEEGKDWTPTINSEAGIAAATAYRELAKIGPDQPQTVGQAEVISLMQGGQALQTHVVAAAASQFLNKDKSQIADVVGFAEVPAGPGGMPAPTSGTWSLAIPKGLPTERAKAALDFIKWVLTDEAQTVFMNAGGIPTRRSALASGAESGAGAAYLKPLQESVQHIKPSIRQPFGPAMAAQTEKFLTQIASGQVSPAKGMDALQAAVTKVVKDAGYLK</sequence>
<dbReference type="Gene3D" id="3.40.190.10">
    <property type="entry name" value="Periplasmic binding protein-like II"/>
    <property type="match status" value="2"/>
</dbReference>
<dbReference type="InterPro" id="IPR050490">
    <property type="entry name" value="Bact_solute-bd_prot1"/>
</dbReference>
<gene>
    <name evidence="1" type="ORF">ARGLB_064_00460</name>
</gene>
<keyword evidence="2" id="KW-1185">Reference proteome</keyword>
<dbReference type="OrthoDB" id="2515046at2"/>
<dbReference type="PANTHER" id="PTHR43649:SF12">
    <property type="entry name" value="DIACETYLCHITOBIOSE BINDING PROTEIN DASA"/>
    <property type="match status" value="1"/>
</dbReference>
<comment type="caution">
    <text evidence="1">The sequence shown here is derived from an EMBL/GenBank/DDBJ whole genome shotgun (WGS) entry which is preliminary data.</text>
</comment>
<dbReference type="AlphaFoldDB" id="H0QN83"/>
<dbReference type="RefSeq" id="WP_003802560.1">
    <property type="nucleotide sequence ID" value="NZ_BAEG01000064.1"/>
</dbReference>
<evidence type="ECO:0000313" key="2">
    <source>
        <dbReference type="Proteomes" id="UP000003828"/>
    </source>
</evidence>